<name>A0ACD3ABQ3_9AGAR</name>
<evidence type="ECO:0000313" key="1">
    <source>
        <dbReference type="EMBL" id="TFK62834.1"/>
    </source>
</evidence>
<proteinExistence type="predicted"/>
<dbReference type="Proteomes" id="UP000308600">
    <property type="component" value="Unassembled WGS sequence"/>
</dbReference>
<reference evidence="1 2" key="1">
    <citation type="journal article" date="2019" name="Nat. Ecol. Evol.">
        <title>Megaphylogeny resolves global patterns of mushroom evolution.</title>
        <authorList>
            <person name="Varga T."/>
            <person name="Krizsan K."/>
            <person name="Foldi C."/>
            <person name="Dima B."/>
            <person name="Sanchez-Garcia M."/>
            <person name="Sanchez-Ramirez S."/>
            <person name="Szollosi G.J."/>
            <person name="Szarkandi J.G."/>
            <person name="Papp V."/>
            <person name="Albert L."/>
            <person name="Andreopoulos W."/>
            <person name="Angelini C."/>
            <person name="Antonin V."/>
            <person name="Barry K.W."/>
            <person name="Bougher N.L."/>
            <person name="Buchanan P."/>
            <person name="Buyck B."/>
            <person name="Bense V."/>
            <person name="Catcheside P."/>
            <person name="Chovatia M."/>
            <person name="Cooper J."/>
            <person name="Damon W."/>
            <person name="Desjardin D."/>
            <person name="Finy P."/>
            <person name="Geml J."/>
            <person name="Haridas S."/>
            <person name="Hughes K."/>
            <person name="Justo A."/>
            <person name="Karasinski D."/>
            <person name="Kautmanova I."/>
            <person name="Kiss B."/>
            <person name="Kocsube S."/>
            <person name="Kotiranta H."/>
            <person name="LaButti K.M."/>
            <person name="Lechner B.E."/>
            <person name="Liimatainen K."/>
            <person name="Lipzen A."/>
            <person name="Lukacs Z."/>
            <person name="Mihaltcheva S."/>
            <person name="Morgado L.N."/>
            <person name="Niskanen T."/>
            <person name="Noordeloos M.E."/>
            <person name="Ohm R.A."/>
            <person name="Ortiz-Santana B."/>
            <person name="Ovrebo C."/>
            <person name="Racz N."/>
            <person name="Riley R."/>
            <person name="Savchenko A."/>
            <person name="Shiryaev A."/>
            <person name="Soop K."/>
            <person name="Spirin V."/>
            <person name="Szebenyi C."/>
            <person name="Tomsovsky M."/>
            <person name="Tulloss R.E."/>
            <person name="Uehling J."/>
            <person name="Grigoriev I.V."/>
            <person name="Vagvolgyi C."/>
            <person name="Papp T."/>
            <person name="Martin F.M."/>
            <person name="Miettinen O."/>
            <person name="Hibbett D.S."/>
            <person name="Nagy L.G."/>
        </authorList>
    </citation>
    <scope>NUCLEOTIDE SEQUENCE [LARGE SCALE GENOMIC DNA]</scope>
    <source>
        <strain evidence="1 2">NL-1719</strain>
    </source>
</reference>
<protein>
    <submittedName>
        <fullName evidence="1">Uncharacterized protein</fullName>
    </submittedName>
</protein>
<accession>A0ACD3ABQ3</accession>
<keyword evidence="2" id="KW-1185">Reference proteome</keyword>
<gene>
    <name evidence="1" type="ORF">BDN72DRAFT_902894</name>
</gene>
<evidence type="ECO:0000313" key="2">
    <source>
        <dbReference type="Proteomes" id="UP000308600"/>
    </source>
</evidence>
<dbReference type="EMBL" id="ML208556">
    <property type="protein sequence ID" value="TFK62834.1"/>
    <property type="molecule type" value="Genomic_DNA"/>
</dbReference>
<sequence length="265" mass="30729">MFYSDATRVAQFGQAKLWPIYVFFGNQSKYDRGRPSARAAHNLAFLPSVSFHSNTARFHKFDIAAPQLPPDLTDFIRKSTKNAPTPQLLAYCKRELYQGCWRVMLDQEFLEAYANGIVHLCSDEINRRLYPRIFIYSADYPEKFVSSNLEYQCRAKRMHRVLTITIREMGLYPSPRNLIPKSDFSKFGEAADMEARRTLMRIDTEERRKAVIAAREVIYEKGYAVTSDYVDEYLREGSLVPTLNAFSHPILASMALMFSNWSWLT</sequence>
<organism evidence="1 2">
    <name type="scientific">Pluteus cervinus</name>
    <dbReference type="NCBI Taxonomy" id="181527"/>
    <lineage>
        <taxon>Eukaryota</taxon>
        <taxon>Fungi</taxon>
        <taxon>Dikarya</taxon>
        <taxon>Basidiomycota</taxon>
        <taxon>Agaricomycotina</taxon>
        <taxon>Agaricomycetes</taxon>
        <taxon>Agaricomycetidae</taxon>
        <taxon>Agaricales</taxon>
        <taxon>Pluteineae</taxon>
        <taxon>Pluteaceae</taxon>
        <taxon>Pluteus</taxon>
    </lineage>
</organism>